<comment type="caution">
    <text evidence="2">The sequence shown here is derived from an EMBL/GenBank/DDBJ whole genome shotgun (WGS) entry which is preliminary data.</text>
</comment>
<feature type="compositionally biased region" description="Basic and acidic residues" evidence="1">
    <location>
        <begin position="529"/>
        <end position="538"/>
    </location>
</feature>
<dbReference type="EMBL" id="JADCUA010000018">
    <property type="protein sequence ID" value="KAH9833470.1"/>
    <property type="molecule type" value="Genomic_DNA"/>
</dbReference>
<accession>A0ABQ8K928</accession>
<feature type="region of interest" description="Disordered" evidence="1">
    <location>
        <begin position="473"/>
        <end position="568"/>
    </location>
</feature>
<proteinExistence type="predicted"/>
<sequence>MTRVAVPKGDYRRMESWPEPNPNAEEVLLKPTDPLFNFGSSEKSSIINAYITAGAGRAEGERLANLICPSNYDAAKIPENIYIKEMIPHIMQLHNEYNAFGTTRQKPKIQRKKGESSLDFVGRFAASVRTGETSRPELDVEEAIRIATSQQDALRDDVDAFHNDRDFFLATMRVRMHHHPERTPDLQGRTRKHFPATLLAQEVFQVVFEQHAKYACWDLIINGLHKLQDLREEEGMLLDSKNIYHDLHEAKVSKTFDALEDVSIGTRVLGHVQEKRLQTVIATSEPFSAHFIRDNRPEITKSHFGYPFYDRTPSSTTAPELQSEMRQRLLHFAALRCWCPPNTMYTAVISALPEEKATLNQVLYDDIGDHAAIQELRTVFLDSVLGLWLHRLELSPTASDNNWLRKLYPLINMWYEHMHAGGTTLRSERIIPSLEYVSDKAHFEKMWEWVDSVKNRFLGGQLTGLPHGLGFSVPIHEPAPEPPRTASPAPVQQVKAPSGPTPLDLFTAEDAHSRRVSGRAYAASQTKQTDAKPKERKQGSPPPSRAALAETRAEPASKRPKEESKRQVFEVNRKTHKLFLRFVIPEEEADPNVKKGQLRWGDFEKAMTKIGFHRKEGAGSSVRFDPDEEIGGNSISFHRPHPDAILTPSLIRRVGFRLRRRFKWTAANFVQANKSLEGQQDAAE</sequence>
<evidence type="ECO:0000313" key="2">
    <source>
        <dbReference type="EMBL" id="KAH9833470.1"/>
    </source>
</evidence>
<dbReference type="Proteomes" id="UP000814176">
    <property type="component" value="Unassembled WGS sequence"/>
</dbReference>
<protein>
    <submittedName>
        <fullName evidence="2">Uncharacterized protein</fullName>
    </submittedName>
</protein>
<dbReference type="PANTHER" id="PTHR40788">
    <property type="entry name" value="CLR5 DOMAIN-CONTAINING PROTEIN-RELATED"/>
    <property type="match status" value="1"/>
</dbReference>
<reference evidence="2 3" key="1">
    <citation type="journal article" date="2021" name="Environ. Microbiol.">
        <title>Gene family expansions and transcriptome signatures uncover fungal adaptations to wood decay.</title>
        <authorList>
            <person name="Hage H."/>
            <person name="Miyauchi S."/>
            <person name="Viragh M."/>
            <person name="Drula E."/>
            <person name="Min B."/>
            <person name="Chaduli D."/>
            <person name="Navarro D."/>
            <person name="Favel A."/>
            <person name="Norest M."/>
            <person name="Lesage-Meessen L."/>
            <person name="Balint B."/>
            <person name="Merenyi Z."/>
            <person name="de Eugenio L."/>
            <person name="Morin E."/>
            <person name="Martinez A.T."/>
            <person name="Baldrian P."/>
            <person name="Stursova M."/>
            <person name="Martinez M.J."/>
            <person name="Novotny C."/>
            <person name="Magnuson J.K."/>
            <person name="Spatafora J.W."/>
            <person name="Maurice S."/>
            <person name="Pangilinan J."/>
            <person name="Andreopoulos W."/>
            <person name="LaButti K."/>
            <person name="Hundley H."/>
            <person name="Na H."/>
            <person name="Kuo A."/>
            <person name="Barry K."/>
            <person name="Lipzen A."/>
            <person name="Henrissat B."/>
            <person name="Riley R."/>
            <person name="Ahrendt S."/>
            <person name="Nagy L.G."/>
            <person name="Grigoriev I.V."/>
            <person name="Martin F."/>
            <person name="Rosso M.N."/>
        </authorList>
    </citation>
    <scope>NUCLEOTIDE SEQUENCE [LARGE SCALE GENOMIC DNA]</scope>
    <source>
        <strain evidence="2 3">CIRM-BRFM 1785</strain>
    </source>
</reference>
<dbReference type="GeneID" id="72009114"/>
<feature type="compositionally biased region" description="Basic and acidic residues" evidence="1">
    <location>
        <begin position="551"/>
        <end position="568"/>
    </location>
</feature>
<dbReference type="RefSeq" id="XP_047776210.1">
    <property type="nucleotide sequence ID" value="XM_047928382.1"/>
</dbReference>
<organism evidence="2 3">
    <name type="scientific">Rhodofomes roseus</name>
    <dbReference type="NCBI Taxonomy" id="34475"/>
    <lineage>
        <taxon>Eukaryota</taxon>
        <taxon>Fungi</taxon>
        <taxon>Dikarya</taxon>
        <taxon>Basidiomycota</taxon>
        <taxon>Agaricomycotina</taxon>
        <taxon>Agaricomycetes</taxon>
        <taxon>Polyporales</taxon>
        <taxon>Rhodofomes</taxon>
    </lineage>
</organism>
<evidence type="ECO:0000256" key="1">
    <source>
        <dbReference type="SAM" id="MobiDB-lite"/>
    </source>
</evidence>
<gene>
    <name evidence="2" type="ORF">C8Q71DRAFT_875192</name>
</gene>
<dbReference type="PANTHER" id="PTHR40788:SF1">
    <property type="entry name" value="IPA PROTEIN"/>
    <property type="match status" value="1"/>
</dbReference>
<name>A0ABQ8K928_9APHY</name>
<evidence type="ECO:0000313" key="3">
    <source>
        <dbReference type="Proteomes" id="UP000814176"/>
    </source>
</evidence>
<keyword evidence="3" id="KW-1185">Reference proteome</keyword>